<feature type="transmembrane region" description="Helical" evidence="1">
    <location>
        <begin position="33"/>
        <end position="50"/>
    </location>
</feature>
<gene>
    <name evidence="2" type="ORF">QH73_0011700</name>
</gene>
<feature type="transmembrane region" description="Helical" evidence="1">
    <location>
        <begin position="62"/>
        <end position="82"/>
    </location>
</feature>
<keyword evidence="3" id="KW-1185">Reference proteome</keyword>
<name>A0A9X5E4Q6_9CYAN</name>
<dbReference type="AlphaFoldDB" id="A0A9X5E4Q6"/>
<dbReference type="RefSeq" id="WP_039716300.1">
    <property type="nucleotide sequence ID" value="NZ_JTJC03000002.1"/>
</dbReference>
<dbReference type="EMBL" id="JTJC03000002">
    <property type="protein sequence ID" value="NHC35315.1"/>
    <property type="molecule type" value="Genomic_DNA"/>
</dbReference>
<dbReference type="Proteomes" id="UP000031532">
    <property type="component" value="Unassembled WGS sequence"/>
</dbReference>
<feature type="transmembrane region" description="Helical" evidence="1">
    <location>
        <begin position="9"/>
        <end position="27"/>
    </location>
</feature>
<evidence type="ECO:0000313" key="2">
    <source>
        <dbReference type="EMBL" id="NHC35315.1"/>
    </source>
</evidence>
<comment type="caution">
    <text evidence="2">The sequence shown here is derived from an EMBL/GenBank/DDBJ whole genome shotgun (WGS) entry which is preliminary data.</text>
</comment>
<keyword evidence="1" id="KW-0812">Transmembrane</keyword>
<keyword evidence="1" id="KW-0472">Membrane</keyword>
<feature type="transmembrane region" description="Helical" evidence="1">
    <location>
        <begin position="117"/>
        <end position="141"/>
    </location>
</feature>
<accession>A0A9X5E4Q6</accession>
<organism evidence="2 3">
    <name type="scientific">Scytonema millei VB511283</name>
    <dbReference type="NCBI Taxonomy" id="1245923"/>
    <lineage>
        <taxon>Bacteria</taxon>
        <taxon>Bacillati</taxon>
        <taxon>Cyanobacteriota</taxon>
        <taxon>Cyanophyceae</taxon>
        <taxon>Nostocales</taxon>
        <taxon>Scytonemataceae</taxon>
        <taxon>Scytonema</taxon>
    </lineage>
</organism>
<feature type="transmembrane region" description="Helical" evidence="1">
    <location>
        <begin position="88"/>
        <end position="105"/>
    </location>
</feature>
<reference evidence="2 3" key="1">
    <citation type="journal article" date="2015" name="Genome Announc.">
        <title>Draft Genome Sequence of the Terrestrial Cyanobacterium Scytonema millei VB511283, Isolated from Eastern India.</title>
        <authorList>
            <person name="Sen D."/>
            <person name="Chandrababunaidu M.M."/>
            <person name="Singh D."/>
            <person name="Sanghi N."/>
            <person name="Ghorai A."/>
            <person name="Mishra G.P."/>
            <person name="Madduluri M."/>
            <person name="Adhikary S.P."/>
            <person name="Tripathy S."/>
        </authorList>
    </citation>
    <scope>NUCLEOTIDE SEQUENCE [LARGE SCALE GENOMIC DNA]</scope>
    <source>
        <strain evidence="2 3">VB511283</strain>
    </source>
</reference>
<keyword evidence="1" id="KW-1133">Transmembrane helix</keyword>
<evidence type="ECO:0000256" key="1">
    <source>
        <dbReference type="SAM" id="Phobius"/>
    </source>
</evidence>
<evidence type="ECO:0000313" key="3">
    <source>
        <dbReference type="Proteomes" id="UP000031532"/>
    </source>
</evidence>
<sequence>MNAGLLNRIPLLPVVALWLAYALLGWYLSAYHIFWFVGACIAAVGLALSWKSIAALEQIMKFASQGLLLIVAMLLICVLIALAAARSILIPIIVIPLAITFLANVEMRFAGFSRFNTFLFLAVVAAFGLGFGEIIDLLFLASNHKY</sequence>
<dbReference type="OrthoDB" id="517819at2"/>
<proteinExistence type="predicted"/>
<protein>
    <submittedName>
        <fullName evidence="2">Uncharacterized protein</fullName>
    </submittedName>
</protein>